<gene>
    <name evidence="3" type="ORF">B0H64DRAFT_423265</name>
</gene>
<feature type="compositionally biased region" description="Acidic residues" evidence="1">
    <location>
        <begin position="1038"/>
        <end position="1050"/>
    </location>
</feature>
<feature type="compositionally biased region" description="Polar residues" evidence="1">
    <location>
        <begin position="990"/>
        <end position="1002"/>
    </location>
</feature>
<dbReference type="InterPro" id="IPR011564">
    <property type="entry name" value="Telomer_end-bd_POT1/Cdc13"/>
</dbReference>
<evidence type="ECO:0000259" key="2">
    <source>
        <dbReference type="SMART" id="SM00976"/>
    </source>
</evidence>
<feature type="compositionally biased region" description="Basic and acidic residues" evidence="1">
    <location>
        <begin position="1405"/>
        <end position="1414"/>
    </location>
</feature>
<reference evidence="3" key="2">
    <citation type="submission" date="2023-06" db="EMBL/GenBank/DDBJ databases">
        <authorList>
            <consortium name="Lawrence Berkeley National Laboratory"/>
            <person name="Haridas S."/>
            <person name="Hensen N."/>
            <person name="Bonometti L."/>
            <person name="Westerberg I."/>
            <person name="Brannstrom I.O."/>
            <person name="Guillou S."/>
            <person name="Cros-Aarteil S."/>
            <person name="Calhoun S."/>
            <person name="Kuo A."/>
            <person name="Mondo S."/>
            <person name="Pangilinan J."/>
            <person name="Riley R."/>
            <person name="Labutti K."/>
            <person name="Andreopoulos B."/>
            <person name="Lipzen A."/>
            <person name="Chen C."/>
            <person name="Yanf M."/>
            <person name="Daum C."/>
            <person name="Ng V."/>
            <person name="Clum A."/>
            <person name="Steindorff A."/>
            <person name="Ohm R."/>
            <person name="Martin F."/>
            <person name="Silar P."/>
            <person name="Natvig D."/>
            <person name="Lalanne C."/>
            <person name="Gautier V."/>
            <person name="Ament-Velasquez S.L."/>
            <person name="Kruys A."/>
            <person name="Hutchinson M.I."/>
            <person name="Powell A.J."/>
            <person name="Barry K."/>
            <person name="Miller A.N."/>
            <person name="Grigoriev I.V."/>
            <person name="Debuchy R."/>
            <person name="Gladieux P."/>
            <person name="Thoren M.H."/>
            <person name="Johannesson H."/>
        </authorList>
    </citation>
    <scope>NUCLEOTIDE SEQUENCE</scope>
    <source>
        <strain evidence="3">CBS 168.71</strain>
    </source>
</reference>
<feature type="region of interest" description="Disordered" evidence="1">
    <location>
        <begin position="1126"/>
        <end position="1155"/>
    </location>
</feature>
<feature type="compositionally biased region" description="Acidic residues" evidence="1">
    <location>
        <begin position="932"/>
        <end position="942"/>
    </location>
</feature>
<comment type="caution">
    <text evidence="3">The sequence shown here is derived from an EMBL/GenBank/DDBJ whole genome shotgun (WGS) entry which is preliminary data.</text>
</comment>
<dbReference type="InterPro" id="IPR012340">
    <property type="entry name" value="NA-bd_OB-fold"/>
</dbReference>
<feature type="region of interest" description="Disordered" evidence="1">
    <location>
        <begin position="437"/>
        <end position="475"/>
    </location>
</feature>
<feature type="compositionally biased region" description="Pro residues" evidence="1">
    <location>
        <begin position="737"/>
        <end position="756"/>
    </location>
</feature>
<feature type="compositionally biased region" description="Low complexity" evidence="1">
    <location>
        <begin position="1304"/>
        <end position="1315"/>
    </location>
</feature>
<dbReference type="EMBL" id="JAUEPN010000003">
    <property type="protein sequence ID" value="KAK3296902.1"/>
    <property type="molecule type" value="Genomic_DNA"/>
</dbReference>
<feature type="region of interest" description="Disordered" evidence="1">
    <location>
        <begin position="591"/>
        <end position="788"/>
    </location>
</feature>
<dbReference type="GO" id="GO:0003677">
    <property type="term" value="F:DNA binding"/>
    <property type="evidence" value="ECO:0007669"/>
    <property type="project" value="InterPro"/>
</dbReference>
<evidence type="ECO:0000313" key="4">
    <source>
        <dbReference type="Proteomes" id="UP001278766"/>
    </source>
</evidence>
<name>A0AAE0HHX7_9PEZI</name>
<dbReference type="GO" id="GO:0000723">
    <property type="term" value="P:telomere maintenance"/>
    <property type="evidence" value="ECO:0007669"/>
    <property type="project" value="InterPro"/>
</dbReference>
<feature type="compositionally biased region" description="Acidic residues" evidence="1">
    <location>
        <begin position="671"/>
        <end position="703"/>
    </location>
</feature>
<feature type="compositionally biased region" description="Polar residues" evidence="1">
    <location>
        <begin position="822"/>
        <end position="833"/>
    </location>
</feature>
<dbReference type="RefSeq" id="XP_062660416.1">
    <property type="nucleotide sequence ID" value="XM_062805601.1"/>
</dbReference>
<feature type="compositionally biased region" description="Polar residues" evidence="1">
    <location>
        <begin position="1258"/>
        <end position="1269"/>
    </location>
</feature>
<feature type="region of interest" description="Disordered" evidence="1">
    <location>
        <begin position="1208"/>
        <end position="1448"/>
    </location>
</feature>
<feature type="region of interest" description="Disordered" evidence="1">
    <location>
        <begin position="212"/>
        <end position="425"/>
    </location>
</feature>
<dbReference type="GeneID" id="87842549"/>
<dbReference type="SUPFAM" id="SSF50249">
    <property type="entry name" value="Nucleic acid-binding proteins"/>
    <property type="match status" value="1"/>
</dbReference>
<feature type="compositionally biased region" description="Low complexity" evidence="1">
    <location>
        <begin position="406"/>
        <end position="425"/>
    </location>
</feature>
<dbReference type="Proteomes" id="UP001278766">
    <property type="component" value="Unassembled WGS sequence"/>
</dbReference>
<protein>
    <recommendedName>
        <fullName evidence="2">Telomeric single stranded DNA binding POT1/Cdc13 domain-containing protein</fullName>
    </recommendedName>
</protein>
<accession>A0AAE0HHX7</accession>
<dbReference type="SMART" id="SM00976">
    <property type="entry name" value="Telo_bind"/>
    <property type="match status" value="1"/>
</dbReference>
<feature type="domain" description="Telomeric single stranded DNA binding POT1/Cdc13" evidence="2">
    <location>
        <begin position="1470"/>
        <end position="1632"/>
    </location>
</feature>
<dbReference type="Gene3D" id="2.40.50.140">
    <property type="entry name" value="Nucleic acid-binding proteins"/>
    <property type="match status" value="1"/>
</dbReference>
<keyword evidence="4" id="KW-1185">Reference proteome</keyword>
<evidence type="ECO:0000313" key="3">
    <source>
        <dbReference type="EMBL" id="KAK3296902.1"/>
    </source>
</evidence>
<feature type="compositionally biased region" description="Low complexity" evidence="1">
    <location>
        <begin position="1336"/>
        <end position="1348"/>
    </location>
</feature>
<feature type="compositionally biased region" description="Polar residues" evidence="1">
    <location>
        <begin position="382"/>
        <end position="403"/>
    </location>
</feature>
<evidence type="ECO:0000256" key="1">
    <source>
        <dbReference type="SAM" id="MobiDB-lite"/>
    </source>
</evidence>
<feature type="compositionally biased region" description="Acidic residues" evidence="1">
    <location>
        <begin position="950"/>
        <end position="961"/>
    </location>
</feature>
<sequence length="1655" mass="177897">MATANGNSVAPLASLSATPIAQLNPDLPNQASRSVRGEVTITWPYNSVTKKLAFLIAEPDVRLRRAKGQIRIELHGPSAKAASESGLGASDELLFSLAGAEWSKDASPGRIPGARVEWQLQFNQKLALQVKFGETGEIKHINIDGPTAEQPDDLMTEAPRIATPEPEPTLPEIPTTVRKISEFTANEYHSPAFVKRARLSYGALFEGGFDIFEEDGGVKGRGRKRTRFGRDSSAWRYSSQSPSPERDTSVSDAMDEDPLEDATPRSQPKPQMADEGCQTVEAETETSDATLPRWEKIPVPPETPTPLSRKPSVAPTQRQQTATPELIPVTTIAQDEPSPAVQQQAIDIPSEEPVSATESALAAEPDRPSPWPPTGGEEPQEQSRATDSQQNMPAESNAETATSALFGPRSFTSSFSSFGASAPARVETNLSLAEQVRFGFSHIPQTTRSPSPQKPEPAPETTFHQQDPYPMAFLDNAPALPKRTEMDTYPNAVGEEEEVGVQGETMPPEPPAVEIFGEGQWEMSTQPPHYNMIEGGHFGADTLGEGTRVTAGQPSLHADNISPGAVPEGFASYGHENMLDRHQEQPLQPALPHEDEPLVENEDTISEDEVGVEEEKDEDAESDEYAYGEQVEEGDYDQRNYDIPSDDEDDLSEEDEEVELETEARYGNGETYDEDGEGEEWDEEEDYESEEEDYEEEEDDDDDVSRYQPRRPAAPAPTGEPVVISLLSDSEDEDEPVPQPRQPAPTPQTAHAPPPAESSEAASSPKREDFPGVLKTIETNNTGEERAPTAIFAQTDVFDFAARGSSNIIQRPTAPSAGPDANTGTPQFTTQFPGSFEVSSARDESYISHPEVAPSEGSLALPFVSETKPPPAPSETSSEGLFISQIRSRSPVAEDQQSDADSTDEPERTTEGSTDGDTEPGAEKARAQDEFSNVEEPEEDEAATPTAKLEDDDTSLPDADDSSFSSQVEMPEVDEAATPPAEPRDDDTSLSDADNLSFSSQVEVLEEDEAPIPPAKSRDDDSDLPDANDLSFSSQIEMPEEFGESEDEYMSVDENVPSNKAATVDAVISTLEVEEVISEEDVEMVDAISARVESASPEKVALSPSREGLGETSVVSSLVITEVTPEVVPTAAADGPLPDVDTSEQQQREQQVPPPISVDRELAAAESLQQMAEDVADSAAGISGAAAESQEEAAFTFSFETQVDFAAPKVPELSQESPLESPVEDAVTSPVGSQPETGESFVVDGGISNEADGVSASPVETSAEAQTSDVLDAELQAQPPTVVTPDGIPGEDEAEHLMETEKSQQTQEEAETVQQPSSPTAEDLEDETMILEQLTQEQQQSFEAEAAEYQSRVRSTTPDLSVQLARQAVASKRHKKAAAEPVRTSARLNRARSSSLRSNGTNGTPEKEKAKEEDNSVTLARAALASPSKRVTDAATEADGTTTAPTTSATTATALKADLTKRLRTELPECVALKSLRTHLDKFPNVVAVVTSSPPTQPARAKGGPREYFMSFRVTDPSAAPSAVVEVHLYRPHKDSLPVVRPGDVVLLQRFQVKALSKRGWGLRTGMDSAWAVWEGGGGGGHGGGDGRGEGEGDGVGDSGASPTPAPQIKGPPVEDWEAYVGYVGKLREWFALVVGDAAARGKLERADRKMAEAK</sequence>
<feature type="region of interest" description="Disordered" evidence="1">
    <location>
        <begin position="1574"/>
        <end position="1613"/>
    </location>
</feature>
<feature type="compositionally biased region" description="Acidic residues" evidence="1">
    <location>
        <begin position="644"/>
        <end position="661"/>
    </location>
</feature>
<dbReference type="GO" id="GO:0000781">
    <property type="term" value="C:chromosome, telomeric region"/>
    <property type="evidence" value="ECO:0007669"/>
    <property type="project" value="InterPro"/>
</dbReference>
<reference evidence="3" key="1">
    <citation type="journal article" date="2023" name="Mol. Phylogenet. Evol.">
        <title>Genome-scale phylogeny and comparative genomics of the fungal order Sordariales.</title>
        <authorList>
            <person name="Hensen N."/>
            <person name="Bonometti L."/>
            <person name="Westerberg I."/>
            <person name="Brannstrom I.O."/>
            <person name="Guillou S."/>
            <person name="Cros-Aarteil S."/>
            <person name="Calhoun S."/>
            <person name="Haridas S."/>
            <person name="Kuo A."/>
            <person name="Mondo S."/>
            <person name="Pangilinan J."/>
            <person name="Riley R."/>
            <person name="LaButti K."/>
            <person name="Andreopoulos B."/>
            <person name="Lipzen A."/>
            <person name="Chen C."/>
            <person name="Yan M."/>
            <person name="Daum C."/>
            <person name="Ng V."/>
            <person name="Clum A."/>
            <person name="Steindorff A."/>
            <person name="Ohm R.A."/>
            <person name="Martin F."/>
            <person name="Silar P."/>
            <person name="Natvig D.O."/>
            <person name="Lalanne C."/>
            <person name="Gautier V."/>
            <person name="Ament-Velasquez S.L."/>
            <person name="Kruys A."/>
            <person name="Hutchinson M.I."/>
            <person name="Powell A.J."/>
            <person name="Barry K."/>
            <person name="Miller A.N."/>
            <person name="Grigoriev I.V."/>
            <person name="Debuchy R."/>
            <person name="Gladieux P."/>
            <person name="Hiltunen Thoren M."/>
            <person name="Johannesson H."/>
        </authorList>
    </citation>
    <scope>NUCLEOTIDE SEQUENCE</scope>
    <source>
        <strain evidence="3">CBS 168.71</strain>
    </source>
</reference>
<feature type="compositionally biased region" description="Low complexity" evidence="1">
    <location>
        <begin position="1433"/>
        <end position="1448"/>
    </location>
</feature>
<organism evidence="3 4">
    <name type="scientific">Chaetomium fimeti</name>
    <dbReference type="NCBI Taxonomy" id="1854472"/>
    <lineage>
        <taxon>Eukaryota</taxon>
        <taxon>Fungi</taxon>
        <taxon>Dikarya</taxon>
        <taxon>Ascomycota</taxon>
        <taxon>Pezizomycotina</taxon>
        <taxon>Sordariomycetes</taxon>
        <taxon>Sordariomycetidae</taxon>
        <taxon>Sordariales</taxon>
        <taxon>Chaetomiaceae</taxon>
        <taxon>Chaetomium</taxon>
    </lineage>
</organism>
<feature type="compositionally biased region" description="Gly residues" evidence="1">
    <location>
        <begin position="1575"/>
        <end position="1584"/>
    </location>
</feature>
<feature type="compositionally biased region" description="Acidic residues" evidence="1">
    <location>
        <begin position="597"/>
        <end position="635"/>
    </location>
</feature>
<feature type="compositionally biased region" description="Polar residues" evidence="1">
    <location>
        <begin position="314"/>
        <end position="323"/>
    </location>
</feature>
<proteinExistence type="predicted"/>
<dbReference type="CDD" id="cd04497">
    <property type="entry name" value="hPOT1_OB1_like"/>
    <property type="match status" value="1"/>
</dbReference>
<feature type="compositionally biased region" description="Low complexity" evidence="1">
    <location>
        <begin position="1385"/>
        <end position="1399"/>
    </location>
</feature>
<feature type="region of interest" description="Disordered" evidence="1">
    <location>
        <begin position="806"/>
        <end position="1050"/>
    </location>
</feature>